<reference evidence="11 12" key="1">
    <citation type="submission" date="2013-02" db="EMBL/GenBank/DDBJ databases">
        <title>Draft Genome Sequence of Streptomyces aurantiacus, Which Produces Setomimycin.</title>
        <authorList>
            <person name="Gruening B.A."/>
            <person name="Praeg A."/>
            <person name="Erxleben A."/>
            <person name="Guenther S."/>
            <person name="Mueller M."/>
        </authorList>
    </citation>
    <scope>NUCLEOTIDE SEQUENCE [LARGE SCALE GENOMIC DNA]</scope>
    <source>
        <strain evidence="11 12">JA 4570</strain>
    </source>
</reference>
<dbReference type="Pfam" id="PF00005">
    <property type="entry name" value="ABC_tran"/>
    <property type="match status" value="1"/>
</dbReference>
<proteinExistence type="predicted"/>
<dbReference type="FunFam" id="3.40.50.300:FF:000854">
    <property type="entry name" value="Multidrug ABC transporter ATP-binding protein"/>
    <property type="match status" value="1"/>
</dbReference>
<keyword evidence="4 9" id="KW-0812">Transmembrane</keyword>
<dbReference type="GO" id="GO:0005886">
    <property type="term" value="C:plasma membrane"/>
    <property type="evidence" value="ECO:0007669"/>
    <property type="project" value="UniProtKB-SubCell"/>
</dbReference>
<dbReference type="AlphaFoldDB" id="S3ZR71"/>
<evidence type="ECO:0000256" key="4">
    <source>
        <dbReference type="ARBA" id="ARBA00022692"/>
    </source>
</evidence>
<comment type="subcellular location">
    <subcellularLocation>
        <location evidence="1">Cell membrane</location>
        <topology evidence="1">Multi-pass membrane protein</topology>
    </subcellularLocation>
</comment>
<dbReference type="Proteomes" id="UP000014629">
    <property type="component" value="Unassembled WGS sequence"/>
</dbReference>
<evidence type="ECO:0000256" key="1">
    <source>
        <dbReference type="ARBA" id="ARBA00004651"/>
    </source>
</evidence>
<keyword evidence="3" id="KW-1003">Cell membrane</keyword>
<organism evidence="11 12">
    <name type="scientific">Streptomyces aurantiacus JA 4570</name>
    <dbReference type="NCBI Taxonomy" id="1286094"/>
    <lineage>
        <taxon>Bacteria</taxon>
        <taxon>Bacillati</taxon>
        <taxon>Actinomycetota</taxon>
        <taxon>Actinomycetes</taxon>
        <taxon>Kitasatosporales</taxon>
        <taxon>Streptomycetaceae</taxon>
        <taxon>Streptomyces</taxon>
        <taxon>Streptomyces aurantiacus group</taxon>
    </lineage>
</organism>
<keyword evidence="7 9" id="KW-1133">Transmembrane helix</keyword>
<evidence type="ECO:0000256" key="6">
    <source>
        <dbReference type="ARBA" id="ARBA00022840"/>
    </source>
</evidence>
<evidence type="ECO:0000256" key="3">
    <source>
        <dbReference type="ARBA" id="ARBA00022475"/>
    </source>
</evidence>
<feature type="transmembrane region" description="Helical" evidence="9">
    <location>
        <begin position="190"/>
        <end position="210"/>
    </location>
</feature>
<keyword evidence="2" id="KW-0813">Transport</keyword>
<dbReference type="GO" id="GO:0034040">
    <property type="term" value="F:ATPase-coupled lipid transmembrane transporter activity"/>
    <property type="evidence" value="ECO:0007669"/>
    <property type="project" value="TreeGrafter"/>
</dbReference>
<dbReference type="InterPro" id="IPR003593">
    <property type="entry name" value="AAA+_ATPase"/>
</dbReference>
<keyword evidence="8 9" id="KW-0472">Membrane</keyword>
<evidence type="ECO:0000256" key="5">
    <source>
        <dbReference type="ARBA" id="ARBA00022741"/>
    </source>
</evidence>
<evidence type="ECO:0000256" key="2">
    <source>
        <dbReference type="ARBA" id="ARBA00022448"/>
    </source>
</evidence>
<dbReference type="PROSITE" id="PS50893">
    <property type="entry name" value="ABC_TRANSPORTER_2"/>
    <property type="match status" value="1"/>
</dbReference>
<protein>
    <recommendedName>
        <fullName evidence="10">ABC transporter domain-containing protein</fullName>
    </recommendedName>
</protein>
<dbReference type="Gene3D" id="1.20.1560.10">
    <property type="entry name" value="ABC transporter type 1, transmembrane domain"/>
    <property type="match status" value="1"/>
</dbReference>
<feature type="domain" description="ABC transporter" evidence="10">
    <location>
        <begin position="371"/>
        <end position="612"/>
    </location>
</feature>
<dbReference type="GO" id="GO:0016887">
    <property type="term" value="F:ATP hydrolysis activity"/>
    <property type="evidence" value="ECO:0007669"/>
    <property type="project" value="InterPro"/>
</dbReference>
<keyword evidence="12" id="KW-1185">Reference proteome</keyword>
<evidence type="ECO:0000256" key="8">
    <source>
        <dbReference type="ARBA" id="ARBA00023136"/>
    </source>
</evidence>
<evidence type="ECO:0000259" key="10">
    <source>
        <dbReference type="PROSITE" id="PS50893"/>
    </source>
</evidence>
<dbReference type="PANTHER" id="PTHR24221">
    <property type="entry name" value="ATP-BINDING CASSETTE SUB-FAMILY B"/>
    <property type="match status" value="1"/>
</dbReference>
<feature type="transmembrane region" description="Helical" evidence="9">
    <location>
        <begin position="279"/>
        <end position="301"/>
    </location>
</feature>
<name>S3ZR71_9ACTN</name>
<dbReference type="SMART" id="SM00382">
    <property type="entry name" value="AAA"/>
    <property type="match status" value="1"/>
</dbReference>
<sequence length="628" mass="66362">MRLRSDPYAEASARMTTWSMAARVPRTVRAALRLGWRTDRRAVVLWLGSQVLAAAASAGVLAATGRLLQTLLPAGSQEGAVDGAVLRGALSTGLVLAGALAVRYGLNATAQLAAARLAPKVAREADLEVLDAAAGVELMAYEDPGFEDALEAADKGANATRELVMAAQALIAAAATLAGSAAYLGVLHPALLPLLVLAVVPRGWGAIRAARVEHAAAHRMLSDSRLRSVWRSYTAGRASADEVRASTMADFLLGRYRAVSQRLEAEDLAAARQAMTVRWLGDGGAALGLCLTWAALLWFAVEGVLPAAAVGAAVVGVRSCAGALDAWVRAGAQLFRTALYLEDWAGFLRRAAELRAVRGPAVVGPGGPDVIRARQVSFTYPGAAAPAVHGVDVALRRGEVVALVGENGSGKTTLSKLLTGLYLPGTGSVSWDGVDLVGADPRRVWQQVGVVPQQYTRWPMTLRDNITLGQDRGGREAEHAVAAAAEAAGARQLADALPDGWQTLLARSWWGGQDLSGGQWQRIAIARAFFRNAPVLVLDEPTSALDARAEHHVFQRLRRLAAGRTTVFVTHRLANVRLADRIIVLESGRIVEEGDFDSLLAAGGLFAELYKLQQDDPVASLKEEELSS</sequence>
<evidence type="ECO:0000256" key="7">
    <source>
        <dbReference type="ARBA" id="ARBA00022989"/>
    </source>
</evidence>
<dbReference type="PANTHER" id="PTHR24221:SF646">
    <property type="entry name" value="HAEMOLYSIN SECRETION ATP-BINDING PROTEIN"/>
    <property type="match status" value="1"/>
</dbReference>
<dbReference type="GO" id="GO:0005524">
    <property type="term" value="F:ATP binding"/>
    <property type="evidence" value="ECO:0007669"/>
    <property type="project" value="UniProtKB-KW"/>
</dbReference>
<evidence type="ECO:0000256" key="9">
    <source>
        <dbReference type="SAM" id="Phobius"/>
    </source>
</evidence>
<dbReference type="EMBL" id="AOPZ01000063">
    <property type="protein sequence ID" value="EPH45314.1"/>
    <property type="molecule type" value="Genomic_DNA"/>
</dbReference>
<dbReference type="InterPro" id="IPR036640">
    <property type="entry name" value="ABC1_TM_sf"/>
</dbReference>
<dbReference type="SUPFAM" id="SSF90123">
    <property type="entry name" value="ABC transporter transmembrane region"/>
    <property type="match status" value="1"/>
</dbReference>
<dbReference type="InterPro" id="IPR039421">
    <property type="entry name" value="Type_1_exporter"/>
</dbReference>
<feature type="transmembrane region" description="Helical" evidence="9">
    <location>
        <begin position="86"/>
        <end position="106"/>
    </location>
</feature>
<dbReference type="InterPro" id="IPR017871">
    <property type="entry name" value="ABC_transporter-like_CS"/>
</dbReference>
<evidence type="ECO:0000313" key="12">
    <source>
        <dbReference type="Proteomes" id="UP000014629"/>
    </source>
</evidence>
<evidence type="ECO:0000313" key="11">
    <source>
        <dbReference type="EMBL" id="EPH45314.1"/>
    </source>
</evidence>
<feature type="transmembrane region" description="Helical" evidence="9">
    <location>
        <begin position="163"/>
        <end position="184"/>
    </location>
</feature>
<gene>
    <name evidence="11" type="ORF">STRAU_1579</name>
</gene>
<keyword evidence="5" id="KW-0547">Nucleotide-binding</keyword>
<dbReference type="InterPro" id="IPR027417">
    <property type="entry name" value="P-loop_NTPase"/>
</dbReference>
<dbReference type="SUPFAM" id="SSF52540">
    <property type="entry name" value="P-loop containing nucleoside triphosphate hydrolases"/>
    <property type="match status" value="1"/>
</dbReference>
<dbReference type="Gene3D" id="3.40.50.300">
    <property type="entry name" value="P-loop containing nucleotide triphosphate hydrolases"/>
    <property type="match status" value="1"/>
</dbReference>
<dbReference type="PATRIC" id="fig|1286094.4.peg.1556"/>
<dbReference type="CDD" id="cd03228">
    <property type="entry name" value="ABCC_MRP_Like"/>
    <property type="match status" value="1"/>
</dbReference>
<dbReference type="PROSITE" id="PS00211">
    <property type="entry name" value="ABC_TRANSPORTER_1"/>
    <property type="match status" value="1"/>
</dbReference>
<keyword evidence="6" id="KW-0067">ATP-binding</keyword>
<dbReference type="InterPro" id="IPR003439">
    <property type="entry name" value="ABC_transporter-like_ATP-bd"/>
</dbReference>
<comment type="caution">
    <text evidence="11">The sequence shown here is derived from an EMBL/GenBank/DDBJ whole genome shotgun (WGS) entry which is preliminary data.</text>
</comment>
<dbReference type="OrthoDB" id="9806127at2"/>
<accession>S3ZR71</accession>